<dbReference type="RefSeq" id="WP_071544065.1">
    <property type="nucleotide sequence ID" value="NZ_LKAQ01000001.1"/>
</dbReference>
<dbReference type="EMBL" id="LKAQ01000001">
    <property type="protein sequence ID" value="OIQ51956.1"/>
    <property type="molecule type" value="Genomic_DNA"/>
</dbReference>
<gene>
    <name evidence="1" type="ORF">BerOc1_00422</name>
</gene>
<comment type="caution">
    <text evidence="1">The sequence shown here is derived from an EMBL/GenBank/DDBJ whole genome shotgun (WGS) entry which is preliminary data.</text>
</comment>
<organism evidence="1 2">
    <name type="scientific">Pseudodesulfovibrio hydrargyri</name>
    <dbReference type="NCBI Taxonomy" id="2125990"/>
    <lineage>
        <taxon>Bacteria</taxon>
        <taxon>Pseudomonadati</taxon>
        <taxon>Thermodesulfobacteriota</taxon>
        <taxon>Desulfovibrionia</taxon>
        <taxon>Desulfovibrionales</taxon>
        <taxon>Desulfovibrionaceae</taxon>
    </lineage>
</organism>
<reference evidence="1 2" key="1">
    <citation type="submission" date="2015-09" db="EMBL/GenBank/DDBJ databases">
        <title>Genome of Desulfovibrio dechloracetivorans BerOc1, a mercury methylating strain isolated from highly hydrocarbons and metals contaminated coastal sediments.</title>
        <authorList>
            <person name="Goni Urriza M."/>
            <person name="Gassie C."/>
            <person name="Bouchez O."/>
            <person name="Klopp C."/>
            <person name="Ranchou-Peyruse A."/>
            <person name="Remy G."/>
        </authorList>
    </citation>
    <scope>NUCLEOTIDE SEQUENCE [LARGE SCALE GENOMIC DNA]</scope>
    <source>
        <strain evidence="1 2">BerOc1</strain>
    </source>
</reference>
<protein>
    <submittedName>
        <fullName evidence="1">Uncharacterized protein</fullName>
    </submittedName>
</protein>
<dbReference type="OrthoDB" id="5455282at2"/>
<accession>A0A1J5N1F2</accession>
<evidence type="ECO:0000313" key="1">
    <source>
        <dbReference type="EMBL" id="OIQ51956.1"/>
    </source>
</evidence>
<dbReference type="AlphaFoldDB" id="A0A1J5N1F2"/>
<evidence type="ECO:0000313" key="2">
    <source>
        <dbReference type="Proteomes" id="UP000181901"/>
    </source>
</evidence>
<keyword evidence="2" id="KW-1185">Reference proteome</keyword>
<proteinExistence type="predicted"/>
<sequence length="169" mass="19411">MDEKVAQELKLAFSLDLYETVKAARRNRDEHVFRHTMAEEGGQMVFVGMFPKKDLLEMPNMTEEFAARLRTFNLLGVVTDGKSGLDMFYLGGMNKPYTTLNNGRELAGTLADEPVFAFLEMYFRIKGMMFDFRVMTYDEFLKAVESEVFKSTSFSRMSEAQELLAAMEN</sequence>
<dbReference type="Proteomes" id="UP000181901">
    <property type="component" value="Unassembled WGS sequence"/>
</dbReference>
<name>A0A1J5N1F2_9BACT</name>